<keyword evidence="2" id="KW-1185">Reference proteome</keyword>
<accession>A0A0D9WER6</accession>
<protein>
    <submittedName>
        <fullName evidence="1">Uncharacterized protein</fullName>
    </submittedName>
</protein>
<reference evidence="2" key="2">
    <citation type="submission" date="2013-12" db="EMBL/GenBank/DDBJ databases">
        <authorList>
            <person name="Yu Y."/>
            <person name="Lee S."/>
            <person name="de Baynast K."/>
            <person name="Wissotski M."/>
            <person name="Liu L."/>
            <person name="Talag J."/>
            <person name="Goicoechea J."/>
            <person name="Angelova A."/>
            <person name="Jetty R."/>
            <person name="Kudrna D."/>
            <person name="Golser W."/>
            <person name="Rivera L."/>
            <person name="Zhang J."/>
            <person name="Wing R."/>
        </authorList>
    </citation>
    <scope>NUCLEOTIDE SEQUENCE</scope>
</reference>
<name>A0A0D9WER6_9ORYZ</name>
<organism evidence="1 2">
    <name type="scientific">Leersia perrieri</name>
    <dbReference type="NCBI Taxonomy" id="77586"/>
    <lineage>
        <taxon>Eukaryota</taxon>
        <taxon>Viridiplantae</taxon>
        <taxon>Streptophyta</taxon>
        <taxon>Embryophyta</taxon>
        <taxon>Tracheophyta</taxon>
        <taxon>Spermatophyta</taxon>
        <taxon>Magnoliopsida</taxon>
        <taxon>Liliopsida</taxon>
        <taxon>Poales</taxon>
        <taxon>Poaceae</taxon>
        <taxon>BOP clade</taxon>
        <taxon>Oryzoideae</taxon>
        <taxon>Oryzeae</taxon>
        <taxon>Oryzinae</taxon>
        <taxon>Leersia</taxon>
    </lineage>
</organism>
<dbReference type="Gramene" id="LPERR05G08320.2">
    <property type="protein sequence ID" value="LPERR05G08320.2"/>
    <property type="gene ID" value="LPERR05G08320"/>
</dbReference>
<dbReference type="HOGENOM" id="CLU_3436046_0_0_1"/>
<evidence type="ECO:0000313" key="1">
    <source>
        <dbReference type="EnsemblPlants" id="LPERR05G08320.2"/>
    </source>
</evidence>
<reference evidence="1" key="3">
    <citation type="submission" date="2015-04" db="UniProtKB">
        <authorList>
            <consortium name="EnsemblPlants"/>
        </authorList>
    </citation>
    <scope>IDENTIFICATION</scope>
</reference>
<sequence>MAYKCNMAYKITY</sequence>
<dbReference type="Proteomes" id="UP000032180">
    <property type="component" value="Chromosome 5"/>
</dbReference>
<proteinExistence type="predicted"/>
<reference evidence="1 2" key="1">
    <citation type="submission" date="2012-08" db="EMBL/GenBank/DDBJ databases">
        <title>Oryza genome evolution.</title>
        <authorList>
            <person name="Wing R.A."/>
        </authorList>
    </citation>
    <scope>NUCLEOTIDE SEQUENCE</scope>
</reference>
<dbReference type="EnsemblPlants" id="LPERR05G08320.2">
    <property type="protein sequence ID" value="LPERR05G08320.2"/>
    <property type="gene ID" value="LPERR05G08320"/>
</dbReference>
<evidence type="ECO:0000313" key="2">
    <source>
        <dbReference type="Proteomes" id="UP000032180"/>
    </source>
</evidence>